<dbReference type="CDD" id="cd12087">
    <property type="entry name" value="TM_EGFR-like"/>
    <property type="match status" value="1"/>
</dbReference>
<feature type="compositionally biased region" description="Low complexity" evidence="4">
    <location>
        <begin position="272"/>
        <end position="285"/>
    </location>
</feature>
<dbReference type="Proteomes" id="UP001209570">
    <property type="component" value="Unassembled WGS sequence"/>
</dbReference>
<dbReference type="InterPro" id="IPR008271">
    <property type="entry name" value="Ser/Thr_kinase_AS"/>
</dbReference>
<keyword evidence="8" id="KW-1185">Reference proteome</keyword>
<keyword evidence="5" id="KW-1133">Transmembrane helix</keyword>
<keyword evidence="2 3" id="KW-0067">ATP-binding</keyword>
<evidence type="ECO:0000256" key="4">
    <source>
        <dbReference type="SAM" id="MobiDB-lite"/>
    </source>
</evidence>
<feature type="compositionally biased region" description="Low complexity" evidence="4">
    <location>
        <begin position="916"/>
        <end position="925"/>
    </location>
</feature>
<keyword evidence="1 3" id="KW-0547">Nucleotide-binding</keyword>
<dbReference type="Pfam" id="PF00069">
    <property type="entry name" value="Pkinase"/>
    <property type="match status" value="2"/>
</dbReference>
<dbReference type="PROSITE" id="PS00107">
    <property type="entry name" value="PROTEIN_KINASE_ATP"/>
    <property type="match status" value="2"/>
</dbReference>
<dbReference type="InterPro" id="IPR011009">
    <property type="entry name" value="Kinase-like_dom_sf"/>
</dbReference>
<dbReference type="PROSITE" id="PS50011">
    <property type="entry name" value="PROTEIN_KINASE_DOM"/>
    <property type="match status" value="2"/>
</dbReference>
<dbReference type="PANTHER" id="PTHR44329:SF214">
    <property type="entry name" value="PROTEIN KINASE DOMAIN-CONTAINING PROTEIN"/>
    <property type="match status" value="1"/>
</dbReference>
<organism evidence="7 8">
    <name type="scientific">Pythium insidiosum</name>
    <name type="common">Pythiosis disease agent</name>
    <dbReference type="NCBI Taxonomy" id="114742"/>
    <lineage>
        <taxon>Eukaryota</taxon>
        <taxon>Sar</taxon>
        <taxon>Stramenopiles</taxon>
        <taxon>Oomycota</taxon>
        <taxon>Peronosporomycetes</taxon>
        <taxon>Pythiales</taxon>
        <taxon>Pythiaceae</taxon>
        <taxon>Pythium</taxon>
    </lineage>
</organism>
<dbReference type="GO" id="GO:0005524">
    <property type="term" value="F:ATP binding"/>
    <property type="evidence" value="ECO:0007669"/>
    <property type="project" value="UniProtKB-UniRule"/>
</dbReference>
<dbReference type="InterPro" id="IPR000719">
    <property type="entry name" value="Prot_kinase_dom"/>
</dbReference>
<feature type="transmembrane region" description="Helical" evidence="5">
    <location>
        <begin position="863"/>
        <end position="885"/>
    </location>
</feature>
<evidence type="ECO:0000313" key="7">
    <source>
        <dbReference type="EMBL" id="KAJ0391717.1"/>
    </source>
</evidence>
<proteinExistence type="predicted"/>
<keyword evidence="5" id="KW-0472">Membrane</keyword>
<protein>
    <recommendedName>
        <fullName evidence="6">Protein kinase domain-containing protein</fullName>
    </recommendedName>
</protein>
<evidence type="ECO:0000256" key="5">
    <source>
        <dbReference type="SAM" id="Phobius"/>
    </source>
</evidence>
<evidence type="ECO:0000256" key="1">
    <source>
        <dbReference type="ARBA" id="ARBA00022741"/>
    </source>
</evidence>
<dbReference type="PROSITE" id="PS00108">
    <property type="entry name" value="PROTEIN_KINASE_ST"/>
    <property type="match status" value="2"/>
</dbReference>
<sequence length="1273" mass="139308">MPQSAVPLDPSFSFDGTNSDLAQQFRVLHTKNVKADTLLVNKLPTAISARLEPLGLSFGRLPGLLQRALIWDTGFVFNPNGDLIQVRTDGGQTMEAITVPYSGFKETECKERKCPQPDGGSWLKNEECSGSMMLRVSRCVVSKFSSPDVGLSMWVTGGDPNAIPEMIAYRHDWKSEKGEPYLVYAIHTRKSSSSPGWGKCDLGDQKKMYGSLVVPCYPEDTIAADKSALMKPPRPGKIVDAWLEEFRRASGGLDNVTANTGIPASVPPDSEPATPAATKPTNPKNGSELNTTLIAGIAVAVLLVIIFGVLVCLWDESSILSRRIPLDKLEFIELIGRGGFGEVFYGMYRDQKVAIKRLVPQRRQNMKEVENLLEEAKLMASLDHERIVRLVGVAWESPSDLCVVSEFLTGGDLRTMLQRLAEERCPTGFSFDKIKIAFHVAHAITYMHSLQPVVLHRDLKSKNVLLTEDLDAKLTDFGVSRERADHTMTAGVGSSLWMAPEVMLGERYDEKADVFSFGVMLSELDTHELPYSHAVEPQSGRKLPDMVVLQMVSTGRVKVAFTDARSEMAEIGNAFGATSDLSTQFYTRFLAGTAADALNIATVPSRVVDRLRQYDLTFAALPPLLQRAVLWDTGYVFAANEDLPDDRSTLVGVQTLGGTTMDKIVVSIDAFNGESCTAQACNQVGGGKWFKHEICSGTRILNVAKCAIDASFQGKGVGSSMWSLGGEDTLVPDMIVRRHNWTDVDGSYLVMSIHTRAKSPTYGKCAFTDFTESLPTVGETTIPCNPMGKLSTSQAAKFAPPKPGTLVDEWLKATATATAATQQPPPPSNTAATKSPGKQDPSATTPTGGGAVAPERGTKSHTLVIVASALGVAIAVALIVLLFVVRRRRNHKDDNRRPVALPNDNNNQHERDFRPMRSPVVSRPSSSRDHRHQHHQQHMGDSRSSGSRTVTATSGGDSSGRLSGPTRPTKRVSLWQDPLILACRIPMDALTTGELLGRGSFGEVFYGTYSTKPVAIKRLNPQGRYNAKMSEAFLEEAKMMASLDHERIVRLVGIAWTKMTDVSVVFEYMGGGDLRTALTEFANQKRPLGFDVEKIKIAYHIAHALTYLHSLEHVVLHRDLKSRNVMLTENHDAKLTDFGIARERANDETMTAGVGSLFWMAPEVMRGERYDEKADVFSFGVMLSELDTHELPYSHAQDANGKLRGIVLINLVSSGQLSVAFTPAADPEMVAIGRACVTPNPKQRPTSAEVLHRVHQVWRAAQDTALSDQVFCV</sequence>
<reference evidence="7" key="1">
    <citation type="submission" date="2021-12" db="EMBL/GenBank/DDBJ databases">
        <title>Prjna785345.</title>
        <authorList>
            <person name="Rujirawat T."/>
            <person name="Krajaejun T."/>
        </authorList>
    </citation>
    <scope>NUCLEOTIDE SEQUENCE</scope>
    <source>
        <strain evidence="7">Pi057C3</strain>
    </source>
</reference>
<feature type="binding site" evidence="3">
    <location>
        <position position="356"/>
    </location>
    <ligand>
        <name>ATP</name>
        <dbReference type="ChEBI" id="CHEBI:30616"/>
    </ligand>
</feature>
<keyword evidence="5" id="KW-0812">Transmembrane</keyword>
<accession>A0AAD5LT85</accession>
<name>A0AAD5LT85_PYTIN</name>
<dbReference type="PANTHER" id="PTHR44329">
    <property type="entry name" value="SERINE/THREONINE-PROTEIN KINASE TNNI3K-RELATED"/>
    <property type="match status" value="1"/>
</dbReference>
<dbReference type="Gene3D" id="1.10.510.10">
    <property type="entry name" value="Transferase(Phosphotransferase) domain 1"/>
    <property type="match status" value="2"/>
</dbReference>
<dbReference type="AlphaFoldDB" id="A0AAD5LT85"/>
<dbReference type="SUPFAM" id="SSF56112">
    <property type="entry name" value="Protein kinase-like (PK-like)"/>
    <property type="match status" value="2"/>
</dbReference>
<feature type="binding site" evidence="3">
    <location>
        <position position="1017"/>
    </location>
    <ligand>
        <name>ATP</name>
        <dbReference type="ChEBI" id="CHEBI:30616"/>
    </ligand>
</feature>
<dbReference type="InterPro" id="IPR051681">
    <property type="entry name" value="Ser/Thr_Kinases-Pseudokinases"/>
</dbReference>
<dbReference type="InterPro" id="IPR017441">
    <property type="entry name" value="Protein_kinase_ATP_BS"/>
</dbReference>
<gene>
    <name evidence="7" type="ORF">P43SY_012023</name>
</gene>
<dbReference type="GO" id="GO:0004674">
    <property type="term" value="F:protein serine/threonine kinase activity"/>
    <property type="evidence" value="ECO:0007669"/>
    <property type="project" value="TreeGrafter"/>
</dbReference>
<feature type="transmembrane region" description="Helical" evidence="5">
    <location>
        <begin position="293"/>
        <end position="314"/>
    </location>
</feature>
<evidence type="ECO:0000259" key="6">
    <source>
        <dbReference type="PROSITE" id="PS50011"/>
    </source>
</evidence>
<feature type="compositionally biased region" description="Polar residues" evidence="4">
    <location>
        <begin position="942"/>
        <end position="956"/>
    </location>
</feature>
<feature type="region of interest" description="Disordered" evidence="4">
    <location>
        <begin position="817"/>
        <end position="855"/>
    </location>
</feature>
<feature type="domain" description="Protein kinase" evidence="6">
    <location>
        <begin position="990"/>
        <end position="1258"/>
    </location>
</feature>
<feature type="region of interest" description="Disordered" evidence="4">
    <location>
        <begin position="894"/>
        <end position="970"/>
    </location>
</feature>
<evidence type="ECO:0000256" key="3">
    <source>
        <dbReference type="PROSITE-ProRule" id="PRU10141"/>
    </source>
</evidence>
<evidence type="ECO:0000256" key="2">
    <source>
        <dbReference type="ARBA" id="ARBA00022840"/>
    </source>
</evidence>
<dbReference type="EMBL" id="JAKCXM010000875">
    <property type="protein sequence ID" value="KAJ0391717.1"/>
    <property type="molecule type" value="Genomic_DNA"/>
</dbReference>
<comment type="caution">
    <text evidence="7">The sequence shown here is derived from an EMBL/GenBank/DDBJ whole genome shotgun (WGS) entry which is preliminary data.</text>
</comment>
<evidence type="ECO:0000313" key="8">
    <source>
        <dbReference type="Proteomes" id="UP001209570"/>
    </source>
</evidence>
<feature type="domain" description="Protein kinase" evidence="6">
    <location>
        <begin position="329"/>
        <end position="618"/>
    </location>
</feature>
<dbReference type="SMART" id="SM00220">
    <property type="entry name" value="S_TKc"/>
    <property type="match status" value="2"/>
</dbReference>
<feature type="region of interest" description="Disordered" evidence="4">
    <location>
        <begin position="257"/>
        <end position="285"/>
    </location>
</feature>